<dbReference type="PANTHER" id="PTHR30009">
    <property type="entry name" value="CYTOCHROME C-TYPE SYNTHESIS PROTEIN AND PTS TRANSMEMBRANE COMPONENT"/>
    <property type="match status" value="1"/>
</dbReference>
<dbReference type="InterPro" id="IPR003352">
    <property type="entry name" value="PTS_EIIC"/>
</dbReference>
<evidence type="ECO:0000256" key="2">
    <source>
        <dbReference type="ARBA" id="ARBA00022448"/>
    </source>
</evidence>
<dbReference type="PROSITE" id="PS51098">
    <property type="entry name" value="PTS_EIIB_TYPE_1"/>
    <property type="match status" value="1"/>
</dbReference>
<evidence type="ECO:0000256" key="9">
    <source>
        <dbReference type="ARBA" id="ARBA00022989"/>
    </source>
</evidence>
<feature type="transmembrane region" description="Helical" evidence="12">
    <location>
        <begin position="87"/>
        <end position="109"/>
    </location>
</feature>
<sequence>MQYLQKLGKALQFPIVVLPIAALLVRIGALMTDSSLNSALTQTGSLSGIWYSGAILNAVGSAALNNLAPLFAIGLGFGMAKDFRGEAALVAFFGWAVITGLMAIIPQLYYSNVMTSYEPIGNFNGEAKWTEAHSQILYVFDFNSKAADGTYGAKYNIDMGVFGGILAGACVALIYNRYQDVKLPAALGFFSGRRFVPMVTVLFFLLGGFVIAAIWPWLQLALQYLGYGLGAIPPLGAFFYGIFNRLLIPFGLHQVLNTYLWFQQPIVGHLMSLNGVPLYQITDGVLQWAVYHMENGKPIIDGWNSTGIIETMNGDINAFLGQLYADAKFGLAGGSGIFQTGFFPMMMFGLPAACAAMILSVEDKGKRAEVAGILGSSAGISFLTGVTEPIEFSFIFLAPILLGLHALITGVFAAITVGFGIRAGFGFSAGFVDWAVSIKTSWDMSTISGTLQNPIYKVLGNPLMILPIGIAEGAVYFFSFKWLIKKLNLATPGREDQAAAIAKKLGKTVEKHANKKQKEENVQLATSVGPVVASAPTGSETRFDLKKDPEGAAKMAKVIYDAIGHDNLEKVDNCMTRLRLTVKDNTIIDQQKIKDTGVAGLVLVSKDKGIQIIVGVYVESVAKELSKISGK</sequence>
<evidence type="ECO:0000256" key="12">
    <source>
        <dbReference type="SAM" id="Phobius"/>
    </source>
</evidence>
<evidence type="ECO:0000256" key="6">
    <source>
        <dbReference type="ARBA" id="ARBA00022683"/>
    </source>
</evidence>
<dbReference type="GO" id="GO:0008982">
    <property type="term" value="F:protein-N(PI)-phosphohistidine-sugar phosphotransferase activity"/>
    <property type="evidence" value="ECO:0007669"/>
    <property type="project" value="InterPro"/>
</dbReference>
<feature type="domain" description="PTS EIIB type-1" evidence="13">
    <location>
        <begin position="552"/>
        <end position="631"/>
    </location>
</feature>
<dbReference type="InterPro" id="IPR018113">
    <property type="entry name" value="PTrfase_EIIB_Cys"/>
</dbReference>
<keyword evidence="5" id="KW-0808">Transferase</keyword>
<dbReference type="PATRIC" id="fig|1276229.3.peg.514"/>
<keyword evidence="16" id="KW-1185">Reference proteome</keyword>
<keyword evidence="3" id="KW-1003">Cell membrane</keyword>
<dbReference type="Pfam" id="PF00367">
    <property type="entry name" value="PTS_EIIB"/>
    <property type="match status" value="1"/>
</dbReference>
<reference evidence="15 16" key="1">
    <citation type="journal article" date="2013" name="Genome Biol. Evol.">
        <title>Complete genomes of two dipteran-associated spiroplasmas provided insights into the origin, dynamics, and impacts of viral invasion in spiroplasma.</title>
        <authorList>
            <person name="Ku C."/>
            <person name="Lo W.S."/>
            <person name="Chen L.L."/>
            <person name="Kuo C.H."/>
        </authorList>
    </citation>
    <scope>NUCLEOTIDE SEQUENCE [LARGE SCALE GENOMIC DNA]</scope>
    <source>
        <strain evidence="15">EA-1</strain>
    </source>
</reference>
<evidence type="ECO:0000259" key="13">
    <source>
        <dbReference type="PROSITE" id="PS51098"/>
    </source>
</evidence>
<proteinExistence type="predicted"/>
<evidence type="ECO:0000256" key="8">
    <source>
        <dbReference type="ARBA" id="ARBA00022777"/>
    </source>
</evidence>
<feature type="domain" description="PTS EIIC type-1" evidence="14">
    <location>
        <begin position="1"/>
        <end position="496"/>
    </location>
</feature>
<dbReference type="HOGENOM" id="CLU_012312_1_0_14"/>
<dbReference type="GO" id="GO:0015764">
    <property type="term" value="P:N-acetylglucosamine transport"/>
    <property type="evidence" value="ECO:0007669"/>
    <property type="project" value="TreeGrafter"/>
</dbReference>
<evidence type="ECO:0000256" key="5">
    <source>
        <dbReference type="ARBA" id="ARBA00022679"/>
    </source>
</evidence>
<dbReference type="CDD" id="cd00212">
    <property type="entry name" value="PTS_IIB_glc"/>
    <property type="match status" value="1"/>
</dbReference>
<feature type="transmembrane region" description="Helical" evidence="12">
    <location>
        <begin position="224"/>
        <end position="243"/>
    </location>
</feature>
<dbReference type="GO" id="GO:0090563">
    <property type="term" value="F:protein-phosphocysteine-sugar phosphotransferase activity"/>
    <property type="evidence" value="ECO:0007669"/>
    <property type="project" value="TreeGrafter"/>
</dbReference>
<feature type="transmembrane region" description="Helical" evidence="12">
    <location>
        <begin position="337"/>
        <end position="358"/>
    </location>
</feature>
<name>R4UDY8_9MOLU</name>
<dbReference type="GO" id="GO:0005886">
    <property type="term" value="C:plasma membrane"/>
    <property type="evidence" value="ECO:0007669"/>
    <property type="project" value="UniProtKB-SubCell"/>
</dbReference>
<evidence type="ECO:0000256" key="1">
    <source>
        <dbReference type="ARBA" id="ARBA00004651"/>
    </source>
</evidence>
<feature type="transmembrane region" description="Helical" evidence="12">
    <location>
        <begin position="394"/>
        <end position="421"/>
    </location>
</feature>
<evidence type="ECO:0000256" key="3">
    <source>
        <dbReference type="ARBA" id="ARBA00022475"/>
    </source>
</evidence>
<evidence type="ECO:0000313" key="15">
    <source>
        <dbReference type="EMBL" id="AGM26109.1"/>
    </source>
</evidence>
<protein>
    <submittedName>
        <fullName evidence="15">PTS system N-acetylglucosamine-specific IIB component</fullName>
    </submittedName>
</protein>
<evidence type="ECO:0000256" key="7">
    <source>
        <dbReference type="ARBA" id="ARBA00022692"/>
    </source>
</evidence>
<dbReference type="GO" id="GO:0009401">
    <property type="term" value="P:phosphoenolpyruvate-dependent sugar phosphotransferase system"/>
    <property type="evidence" value="ECO:0007669"/>
    <property type="project" value="UniProtKB-KW"/>
</dbReference>
<dbReference type="eggNOG" id="COG1264">
    <property type="taxonomic scope" value="Bacteria"/>
</dbReference>
<dbReference type="PROSITE" id="PS51103">
    <property type="entry name" value="PTS_EIIC_TYPE_1"/>
    <property type="match status" value="1"/>
</dbReference>
<feature type="active site" description="Phosphocysteine intermediate; for EIIB activity" evidence="11">
    <location>
        <position position="574"/>
    </location>
</feature>
<dbReference type="PANTHER" id="PTHR30009:SF4">
    <property type="entry name" value="PTS SYSTEM N-ACETYLGLUCOSAMINE-SPECIFIC EIICBA COMPONENT"/>
    <property type="match status" value="1"/>
</dbReference>
<feature type="transmembrane region" description="Helical" evidence="12">
    <location>
        <begin position="12"/>
        <end position="29"/>
    </location>
</feature>
<keyword evidence="7 12" id="KW-0812">Transmembrane</keyword>
<dbReference type="InterPro" id="IPR013013">
    <property type="entry name" value="PTS_EIIC_1"/>
</dbReference>
<evidence type="ECO:0000256" key="4">
    <source>
        <dbReference type="ARBA" id="ARBA00022597"/>
    </source>
</evidence>
<evidence type="ECO:0000259" key="14">
    <source>
        <dbReference type="PROSITE" id="PS51103"/>
    </source>
</evidence>
<keyword evidence="10 12" id="KW-0472">Membrane</keyword>
<keyword evidence="2" id="KW-0813">Transport</keyword>
<keyword evidence="4" id="KW-0762">Sugar transport</keyword>
<evidence type="ECO:0000256" key="11">
    <source>
        <dbReference type="PROSITE-ProRule" id="PRU00421"/>
    </source>
</evidence>
<gene>
    <name evidence="15" type="primary">nagEB</name>
    <name evidence="15" type="ORF">SSYRP_v1c05190</name>
</gene>
<dbReference type="OrthoDB" id="9764327at2"/>
<keyword evidence="6" id="KW-0598">Phosphotransferase system</keyword>
<feature type="transmembrane region" description="Helical" evidence="12">
    <location>
        <begin position="155"/>
        <end position="175"/>
    </location>
</feature>
<dbReference type="InterPro" id="IPR050429">
    <property type="entry name" value="PTS_Glucose_EIICBA"/>
</dbReference>
<dbReference type="eggNOG" id="COG1263">
    <property type="taxonomic scope" value="Bacteria"/>
</dbReference>
<dbReference type="Pfam" id="PF02378">
    <property type="entry name" value="PTS_EIIC"/>
    <property type="match status" value="1"/>
</dbReference>
<dbReference type="Gene3D" id="3.30.1360.60">
    <property type="entry name" value="Glucose permease domain IIB"/>
    <property type="match status" value="1"/>
</dbReference>
<dbReference type="KEGG" id="ssyr:SSYRP_v1c05190"/>
<evidence type="ECO:0000313" key="16">
    <source>
        <dbReference type="Proteomes" id="UP000013963"/>
    </source>
</evidence>
<dbReference type="InterPro" id="IPR001996">
    <property type="entry name" value="PTS_IIB_1"/>
</dbReference>
<dbReference type="Proteomes" id="UP000013963">
    <property type="component" value="Chromosome"/>
</dbReference>
<dbReference type="EMBL" id="CP005078">
    <property type="protein sequence ID" value="AGM26109.1"/>
    <property type="molecule type" value="Genomic_DNA"/>
</dbReference>
<dbReference type="InterPro" id="IPR036878">
    <property type="entry name" value="Glu_permease_IIB"/>
</dbReference>
<feature type="transmembrane region" description="Helical" evidence="12">
    <location>
        <begin position="195"/>
        <end position="218"/>
    </location>
</feature>
<feature type="transmembrane region" description="Helical" evidence="12">
    <location>
        <begin position="49"/>
        <end position="75"/>
    </location>
</feature>
<keyword evidence="9 12" id="KW-1133">Transmembrane helix</keyword>
<dbReference type="RefSeq" id="WP_016340755.1">
    <property type="nucleotide sequence ID" value="NC_021284.1"/>
</dbReference>
<accession>R4UDY8</accession>
<dbReference type="STRING" id="1276229.SSYRP_v1c05190"/>
<feature type="transmembrane region" description="Helical" evidence="12">
    <location>
        <begin position="463"/>
        <end position="484"/>
    </location>
</feature>
<dbReference type="GO" id="GO:0016301">
    <property type="term" value="F:kinase activity"/>
    <property type="evidence" value="ECO:0007669"/>
    <property type="project" value="UniProtKB-KW"/>
</dbReference>
<organism evidence="15 16">
    <name type="scientific">Spiroplasma syrphidicola EA-1</name>
    <dbReference type="NCBI Taxonomy" id="1276229"/>
    <lineage>
        <taxon>Bacteria</taxon>
        <taxon>Bacillati</taxon>
        <taxon>Mycoplasmatota</taxon>
        <taxon>Mollicutes</taxon>
        <taxon>Entomoplasmatales</taxon>
        <taxon>Spiroplasmataceae</taxon>
        <taxon>Spiroplasma</taxon>
    </lineage>
</organism>
<comment type="subcellular location">
    <subcellularLocation>
        <location evidence="1">Cell membrane</location>
        <topology evidence="1">Multi-pass membrane protein</topology>
    </subcellularLocation>
</comment>
<keyword evidence="8" id="KW-0418">Kinase</keyword>
<evidence type="ECO:0000256" key="10">
    <source>
        <dbReference type="ARBA" id="ARBA00023136"/>
    </source>
</evidence>
<dbReference type="SUPFAM" id="SSF55604">
    <property type="entry name" value="Glucose permease domain IIB"/>
    <property type="match status" value="1"/>
</dbReference>
<dbReference type="AlphaFoldDB" id="R4UDY8"/>
<dbReference type="PROSITE" id="PS01035">
    <property type="entry name" value="PTS_EIIB_TYPE_1_CYS"/>
    <property type="match status" value="1"/>
</dbReference>